<evidence type="ECO:0000256" key="21">
    <source>
        <dbReference type="ARBA" id="ARBA00049397"/>
    </source>
</evidence>
<evidence type="ECO:0000256" key="22">
    <source>
        <dbReference type="SAM" id="Phobius"/>
    </source>
</evidence>
<evidence type="ECO:0000256" key="17">
    <source>
        <dbReference type="ARBA" id="ARBA00041664"/>
    </source>
</evidence>
<dbReference type="GO" id="GO:0006702">
    <property type="term" value="P:androgen biosynthetic process"/>
    <property type="evidence" value="ECO:0007669"/>
    <property type="project" value="UniProtKB-ARBA"/>
</dbReference>
<evidence type="ECO:0000256" key="3">
    <source>
        <dbReference type="ARBA" id="ARBA00007742"/>
    </source>
</evidence>
<keyword evidence="7" id="KW-0256">Endoplasmic reticulum</keyword>
<dbReference type="GO" id="GO:0047751">
    <property type="term" value="F:3-oxo-5-alpha-steroid 4-dehydrogenase (NADP+) activity"/>
    <property type="evidence" value="ECO:0007669"/>
    <property type="project" value="UniProtKB-EC"/>
</dbReference>
<dbReference type="EC" id="1.3.1.22" evidence="4"/>
<dbReference type="OrthoDB" id="5788137at2759"/>
<dbReference type="PIRSF" id="PIRSF015596">
    <property type="entry name" value="5_alpha-SR2"/>
    <property type="match status" value="1"/>
</dbReference>
<accession>A0A0M3K5G0</accession>
<evidence type="ECO:0000256" key="19">
    <source>
        <dbReference type="ARBA" id="ARBA00048292"/>
    </source>
</evidence>
<dbReference type="Gene3D" id="1.20.120.1630">
    <property type="match status" value="1"/>
</dbReference>
<keyword evidence="11 22" id="KW-1133">Transmembrane helix</keyword>
<feature type="transmembrane region" description="Helical" evidence="22">
    <location>
        <begin position="64"/>
        <end position="84"/>
    </location>
</feature>
<dbReference type="FunFam" id="1.20.120.1630:FF:000002">
    <property type="entry name" value="Steroid 5 alpha-reductase 1"/>
    <property type="match status" value="1"/>
</dbReference>
<comment type="similarity">
    <text evidence="3">Belongs to the steroid 5-alpha reductase family.</text>
</comment>
<evidence type="ECO:0000256" key="13">
    <source>
        <dbReference type="ARBA" id="ARBA00023098"/>
    </source>
</evidence>
<evidence type="ECO:0000256" key="6">
    <source>
        <dbReference type="ARBA" id="ARBA00022782"/>
    </source>
</evidence>
<keyword evidence="9" id="KW-0521">NADP</keyword>
<dbReference type="GO" id="GO:0005789">
    <property type="term" value="C:endoplasmic reticulum membrane"/>
    <property type="evidence" value="ECO:0007669"/>
    <property type="project" value="UniProtKB-SubCell"/>
</dbReference>
<dbReference type="Pfam" id="PF02544">
    <property type="entry name" value="Steroid_dh"/>
    <property type="match status" value="1"/>
</dbReference>
<evidence type="ECO:0000256" key="12">
    <source>
        <dbReference type="ARBA" id="ARBA00023002"/>
    </source>
</evidence>
<evidence type="ECO:0000256" key="11">
    <source>
        <dbReference type="ARBA" id="ARBA00022989"/>
    </source>
</evidence>
<comment type="catalytic activity">
    <reaction evidence="19">
        <text>5alpha-pregnane-3,20-dione + NADP(+) = progesterone + NADPH + H(+)</text>
        <dbReference type="Rhea" id="RHEA:21952"/>
        <dbReference type="ChEBI" id="CHEBI:15378"/>
        <dbReference type="ChEBI" id="CHEBI:17026"/>
        <dbReference type="ChEBI" id="CHEBI:28952"/>
        <dbReference type="ChEBI" id="CHEBI:57783"/>
        <dbReference type="ChEBI" id="CHEBI:58349"/>
        <dbReference type="EC" id="1.3.1.22"/>
    </reaction>
    <physiologicalReaction direction="right-to-left" evidence="19">
        <dbReference type="Rhea" id="RHEA:21954"/>
    </physiologicalReaction>
</comment>
<evidence type="ECO:0000256" key="1">
    <source>
        <dbReference type="ARBA" id="ARBA00004154"/>
    </source>
</evidence>
<evidence type="ECO:0000256" key="5">
    <source>
        <dbReference type="ARBA" id="ARBA00022692"/>
    </source>
</evidence>
<organism evidence="26">
    <name type="scientific">Anisakis simplex</name>
    <name type="common">Herring worm</name>
    <dbReference type="NCBI Taxonomy" id="6269"/>
    <lineage>
        <taxon>Eukaryota</taxon>
        <taxon>Metazoa</taxon>
        <taxon>Ecdysozoa</taxon>
        <taxon>Nematoda</taxon>
        <taxon>Chromadorea</taxon>
        <taxon>Rhabditida</taxon>
        <taxon>Spirurina</taxon>
        <taxon>Ascaridomorpha</taxon>
        <taxon>Ascaridoidea</taxon>
        <taxon>Anisakidae</taxon>
        <taxon>Anisakis</taxon>
        <taxon>Anisakis simplex complex</taxon>
    </lineage>
</organism>
<dbReference type="GO" id="GO:0030154">
    <property type="term" value="P:cell differentiation"/>
    <property type="evidence" value="ECO:0007669"/>
    <property type="project" value="UniProtKB-KW"/>
</dbReference>
<dbReference type="AlphaFoldDB" id="A0A0M3K5G0"/>
<evidence type="ECO:0000313" key="26">
    <source>
        <dbReference type="WBParaSite" id="ASIM_0001620101-mRNA-1"/>
    </source>
</evidence>
<evidence type="ECO:0000256" key="4">
    <source>
        <dbReference type="ARBA" id="ARBA00012049"/>
    </source>
</evidence>
<keyword evidence="14 22" id="KW-0472">Membrane</keyword>
<evidence type="ECO:0000313" key="24">
    <source>
        <dbReference type="EMBL" id="VDK55639.1"/>
    </source>
</evidence>
<evidence type="ECO:0000256" key="20">
    <source>
        <dbReference type="ARBA" id="ARBA00049166"/>
    </source>
</evidence>
<comment type="subcellular location">
    <subcellularLocation>
        <location evidence="2">Endoplasmic reticulum membrane</location>
        <topology evidence="2">Multi-pass membrane protein</topology>
    </subcellularLocation>
    <subcellularLocation>
        <location evidence="1">Microsome membrane</location>
        <topology evidence="1">Multi-pass membrane protein</topology>
    </subcellularLocation>
</comment>
<reference evidence="24 25" key="2">
    <citation type="submission" date="2018-11" db="EMBL/GenBank/DDBJ databases">
        <authorList>
            <consortium name="Pathogen Informatics"/>
        </authorList>
    </citation>
    <scope>NUCLEOTIDE SEQUENCE [LARGE SCALE GENOMIC DNA]</scope>
</reference>
<keyword evidence="13" id="KW-0443">Lipid metabolism</keyword>
<evidence type="ECO:0000256" key="18">
    <source>
        <dbReference type="ARBA" id="ARBA00042579"/>
    </source>
</evidence>
<dbReference type="EMBL" id="UYRR01032438">
    <property type="protein sequence ID" value="VDK55639.1"/>
    <property type="molecule type" value="Genomic_DNA"/>
</dbReference>
<dbReference type="GO" id="GO:0007548">
    <property type="term" value="P:sex differentiation"/>
    <property type="evidence" value="ECO:0007669"/>
    <property type="project" value="UniProtKB-KW"/>
</dbReference>
<protein>
    <recommendedName>
        <fullName evidence="16">3-oxo-5-alpha-steroid 4-dehydrogenase 1</fullName>
        <ecNumber evidence="4">1.3.1.22</ecNumber>
    </recommendedName>
    <alternativeName>
        <fullName evidence="17">SR type 1</fullName>
    </alternativeName>
    <alternativeName>
        <fullName evidence="18">Steroid 5-alpha-reductase 1</fullName>
    </alternativeName>
</protein>
<dbReference type="InterPro" id="IPR016636">
    <property type="entry name" value="3-oxo-5-alpha-steroid_4-DH"/>
</dbReference>
<gene>
    <name evidence="24" type="ORF">ASIM_LOCUS15608</name>
</gene>
<evidence type="ECO:0000256" key="16">
    <source>
        <dbReference type="ARBA" id="ARBA00039428"/>
    </source>
</evidence>
<comment type="catalytic activity">
    <reaction evidence="20">
        <text>androst-4-ene-3,17-dione + NADPH + H(+) = 5alpha-androstan-3,17-dione + NADP(+)</text>
        <dbReference type="Rhea" id="RHEA:50816"/>
        <dbReference type="ChEBI" id="CHEBI:15378"/>
        <dbReference type="ChEBI" id="CHEBI:15994"/>
        <dbReference type="ChEBI" id="CHEBI:16422"/>
        <dbReference type="ChEBI" id="CHEBI:57783"/>
        <dbReference type="ChEBI" id="CHEBI:58349"/>
    </reaction>
    <physiologicalReaction direction="left-to-right" evidence="20">
        <dbReference type="Rhea" id="RHEA:50817"/>
    </physiologicalReaction>
</comment>
<evidence type="ECO:0000313" key="25">
    <source>
        <dbReference type="Proteomes" id="UP000267096"/>
    </source>
</evidence>
<feature type="transmembrane region" description="Helical" evidence="22">
    <location>
        <begin position="96"/>
        <end position="116"/>
    </location>
</feature>
<dbReference type="PANTHER" id="PTHR10556">
    <property type="entry name" value="3-OXO-5-ALPHA-STEROID 4-DEHYDROGENASE"/>
    <property type="match status" value="1"/>
</dbReference>
<evidence type="ECO:0000256" key="15">
    <source>
        <dbReference type="ARBA" id="ARBA00037789"/>
    </source>
</evidence>
<dbReference type="InterPro" id="IPR039357">
    <property type="entry name" value="SRD5A/TECR"/>
</dbReference>
<feature type="domain" description="3-oxo-5-alpha-steroid 4-dehydrogenase C-terminal" evidence="23">
    <location>
        <begin position="61"/>
        <end position="209"/>
    </location>
</feature>
<evidence type="ECO:0000256" key="8">
    <source>
        <dbReference type="ARBA" id="ARBA00022848"/>
    </source>
</evidence>
<proteinExistence type="inferred from homology"/>
<sequence>MIPARLAWLLQEVPSLIIPLCYVITAFESLSAPNFVIISLFIIHYAQRSLVYSFLIKGGKPTPVHLFLGGLLFCTVNGYIQGVWQTRYVQYDTFWLTKPITCIGISVFVLGALVNIQSDAILRNLRRPGEKGYKIPKGGLFEYCSSANYFGELIEWIGYALAAQTLPSLTFAVFTFCNLAPRALYHHKWYLQKFEDYPKNRKAIIPFLL</sequence>
<keyword evidence="10" id="KW-0726">Sexual differentiation</keyword>
<keyword evidence="8" id="KW-0492">Microsome</keyword>
<evidence type="ECO:0000256" key="7">
    <source>
        <dbReference type="ARBA" id="ARBA00022824"/>
    </source>
</evidence>
<evidence type="ECO:0000256" key="10">
    <source>
        <dbReference type="ARBA" id="ARBA00022928"/>
    </source>
</evidence>
<dbReference type="WBParaSite" id="ASIM_0001620101-mRNA-1">
    <property type="protein sequence ID" value="ASIM_0001620101-mRNA-1"/>
    <property type="gene ID" value="ASIM_0001620101"/>
</dbReference>
<comment type="catalytic activity">
    <reaction evidence="21">
        <text>17beta-hydroxy-5alpha-androstan-3-one + NADP(+) = testosterone + NADPH + H(+)</text>
        <dbReference type="Rhea" id="RHEA:50820"/>
        <dbReference type="ChEBI" id="CHEBI:15378"/>
        <dbReference type="ChEBI" id="CHEBI:16330"/>
        <dbReference type="ChEBI" id="CHEBI:17347"/>
        <dbReference type="ChEBI" id="CHEBI:57783"/>
        <dbReference type="ChEBI" id="CHEBI:58349"/>
        <dbReference type="EC" id="1.3.1.22"/>
    </reaction>
    <physiologicalReaction direction="right-to-left" evidence="21">
        <dbReference type="Rhea" id="RHEA:50822"/>
    </physiologicalReaction>
</comment>
<dbReference type="Proteomes" id="UP000267096">
    <property type="component" value="Unassembled WGS sequence"/>
</dbReference>
<keyword evidence="5 22" id="KW-0812">Transmembrane</keyword>
<comment type="function">
    <text evidence="15">Converts testosterone into 5-alpha-dihydrotestosterone and progesterone or corticosterone into their corresponding 5-alpha-3-oxosteroids. It plays a central role in sexual differentiation and androgen physiology.</text>
</comment>
<keyword evidence="25" id="KW-1185">Reference proteome</keyword>
<keyword evidence="6" id="KW-0221">Differentiation</keyword>
<keyword evidence="12" id="KW-0560">Oxidoreductase</keyword>
<evidence type="ECO:0000256" key="2">
    <source>
        <dbReference type="ARBA" id="ARBA00004477"/>
    </source>
</evidence>
<evidence type="ECO:0000256" key="14">
    <source>
        <dbReference type="ARBA" id="ARBA00023136"/>
    </source>
</evidence>
<dbReference type="PANTHER" id="PTHR10556:SF57">
    <property type="entry name" value="3-OXO-5-ALPHA-STEROID 4-DEHYDROGENASE 1"/>
    <property type="match status" value="1"/>
</dbReference>
<dbReference type="InterPro" id="IPR001104">
    <property type="entry name" value="3-oxo-5_a-steroid_4-DH_C"/>
</dbReference>
<dbReference type="PROSITE" id="PS50244">
    <property type="entry name" value="S5A_REDUCTASE"/>
    <property type="match status" value="1"/>
</dbReference>
<evidence type="ECO:0000256" key="9">
    <source>
        <dbReference type="ARBA" id="ARBA00022857"/>
    </source>
</evidence>
<name>A0A0M3K5G0_ANISI</name>
<reference evidence="26" key="1">
    <citation type="submission" date="2017-02" db="UniProtKB">
        <authorList>
            <consortium name="WormBaseParasite"/>
        </authorList>
    </citation>
    <scope>IDENTIFICATION</scope>
</reference>
<feature type="transmembrane region" description="Helical" evidence="22">
    <location>
        <begin position="16"/>
        <end position="43"/>
    </location>
</feature>
<evidence type="ECO:0000259" key="23">
    <source>
        <dbReference type="Pfam" id="PF02544"/>
    </source>
</evidence>